<keyword evidence="11 12" id="KW-0119">Carbohydrate metabolism</keyword>
<evidence type="ECO:0000256" key="12">
    <source>
        <dbReference type="HAMAP-Rule" id="MF_01987"/>
    </source>
</evidence>
<feature type="domain" description="Carbohydrate kinase PfkB" evidence="13">
    <location>
        <begin position="182"/>
        <end position="262"/>
    </location>
</feature>
<organism evidence="14 15">
    <name type="scientific">Gaiella occulta</name>
    <dbReference type="NCBI Taxonomy" id="1002870"/>
    <lineage>
        <taxon>Bacteria</taxon>
        <taxon>Bacillati</taxon>
        <taxon>Actinomycetota</taxon>
        <taxon>Thermoleophilia</taxon>
        <taxon>Gaiellales</taxon>
        <taxon>Gaiellaceae</taxon>
        <taxon>Gaiella</taxon>
    </lineage>
</organism>
<evidence type="ECO:0000256" key="3">
    <source>
        <dbReference type="ARBA" id="ARBA00016943"/>
    </source>
</evidence>
<keyword evidence="12" id="KW-0963">Cytoplasm</keyword>
<evidence type="ECO:0000313" key="14">
    <source>
        <dbReference type="EMBL" id="RDI75113.1"/>
    </source>
</evidence>
<gene>
    <name evidence="12" type="primary">rbsK</name>
    <name evidence="14" type="ORF">Gocc_0911</name>
</gene>
<keyword evidence="6 12" id="KW-0547">Nucleotide-binding</keyword>
<reference evidence="14 15" key="1">
    <citation type="submission" date="2018-07" db="EMBL/GenBank/DDBJ databases">
        <title>High-quality-draft genome sequence of Gaiella occulta.</title>
        <authorList>
            <person name="Severino R."/>
            <person name="Froufe H.J.C."/>
            <person name="Rainey F.A."/>
            <person name="Barroso C."/>
            <person name="Albuquerque L."/>
            <person name="Lobo-Da-Cunha A."/>
            <person name="Da Costa M.S."/>
            <person name="Egas C."/>
        </authorList>
    </citation>
    <scope>NUCLEOTIDE SEQUENCE [LARGE SCALE GENOMIC DNA]</scope>
    <source>
        <strain evidence="14 15">F2-233</strain>
    </source>
</reference>
<dbReference type="UniPathway" id="UPA00916">
    <property type="reaction ID" value="UER00889"/>
</dbReference>
<evidence type="ECO:0000256" key="4">
    <source>
        <dbReference type="ARBA" id="ARBA00022679"/>
    </source>
</evidence>
<evidence type="ECO:0000256" key="1">
    <source>
        <dbReference type="ARBA" id="ARBA00005380"/>
    </source>
</evidence>
<evidence type="ECO:0000313" key="15">
    <source>
        <dbReference type="Proteomes" id="UP000254134"/>
    </source>
</evidence>
<dbReference type="Pfam" id="PF00294">
    <property type="entry name" value="PfkB"/>
    <property type="match status" value="2"/>
</dbReference>
<feature type="binding site" evidence="12">
    <location>
        <position position="259"/>
    </location>
    <ligand>
        <name>K(+)</name>
        <dbReference type="ChEBI" id="CHEBI:29103"/>
    </ligand>
</feature>
<feature type="binding site" evidence="12">
    <location>
        <begin position="187"/>
        <end position="192"/>
    </location>
    <ligand>
        <name>ATP</name>
        <dbReference type="ChEBI" id="CHEBI:30616"/>
    </ligand>
</feature>
<feature type="binding site" evidence="12">
    <location>
        <position position="133"/>
    </location>
    <ligand>
        <name>substrate</name>
    </ligand>
</feature>
<evidence type="ECO:0000256" key="7">
    <source>
        <dbReference type="ARBA" id="ARBA00022777"/>
    </source>
</evidence>
<comment type="pathway">
    <text evidence="12">Carbohydrate metabolism; D-ribose degradation; D-ribose 5-phosphate from beta-D-ribopyranose: step 2/2.</text>
</comment>
<accession>A0A7M2Z012</accession>
<dbReference type="InterPro" id="IPR029056">
    <property type="entry name" value="Ribokinase-like"/>
</dbReference>
<dbReference type="InterPro" id="IPR011877">
    <property type="entry name" value="Ribokinase"/>
</dbReference>
<comment type="subunit">
    <text evidence="12">Homodimer.</text>
</comment>
<feature type="active site" description="Proton acceptor" evidence="12">
    <location>
        <position position="220"/>
    </location>
</feature>
<feature type="binding site" evidence="12">
    <location>
        <position position="170"/>
    </location>
    <ligand>
        <name>ATP</name>
        <dbReference type="ChEBI" id="CHEBI:30616"/>
    </ligand>
</feature>
<keyword evidence="5 12" id="KW-0479">Metal-binding</keyword>
<dbReference type="CDD" id="cd01174">
    <property type="entry name" value="ribokinase"/>
    <property type="match status" value="1"/>
</dbReference>
<dbReference type="PANTHER" id="PTHR10584">
    <property type="entry name" value="SUGAR KINASE"/>
    <property type="match status" value="1"/>
</dbReference>
<keyword evidence="7 12" id="KW-0418">Kinase</keyword>
<evidence type="ECO:0000256" key="9">
    <source>
        <dbReference type="ARBA" id="ARBA00022842"/>
    </source>
</evidence>
<dbReference type="PRINTS" id="PR00990">
    <property type="entry name" value="RIBOKINASE"/>
</dbReference>
<evidence type="ECO:0000256" key="8">
    <source>
        <dbReference type="ARBA" id="ARBA00022840"/>
    </source>
</evidence>
<comment type="cofactor">
    <cofactor evidence="12">
        <name>Mg(2+)</name>
        <dbReference type="ChEBI" id="CHEBI:18420"/>
    </cofactor>
    <text evidence="12">Requires a divalent cation, most likely magnesium in vivo, as an electrophilic catalyst to aid phosphoryl group transfer. It is the chelate of the metal and the nucleotide that is the actual substrate.</text>
</comment>
<comment type="function">
    <text evidence="12">Catalyzes the phosphorylation of ribose at O-5 in a reaction requiring ATP and magnesium. The resulting D-ribose-5-phosphate can then be used either for sythesis of nucleotides, histidine, and tryptophan, or as a component of the pentose phosphate pathway.</text>
</comment>
<evidence type="ECO:0000256" key="5">
    <source>
        <dbReference type="ARBA" id="ARBA00022723"/>
    </source>
</evidence>
<dbReference type="GO" id="GO:0005524">
    <property type="term" value="F:ATP binding"/>
    <property type="evidence" value="ECO:0007669"/>
    <property type="project" value="UniProtKB-UniRule"/>
</dbReference>
<evidence type="ECO:0000256" key="11">
    <source>
        <dbReference type="ARBA" id="ARBA00023277"/>
    </source>
</evidence>
<keyword evidence="8 12" id="KW-0067">ATP-binding</keyword>
<dbReference type="PROSITE" id="PS00583">
    <property type="entry name" value="PFKB_KINASES_1"/>
    <property type="match status" value="1"/>
</dbReference>
<feature type="binding site" evidence="12">
    <location>
        <position position="216"/>
    </location>
    <ligand>
        <name>K(+)</name>
        <dbReference type="ChEBI" id="CHEBI:29103"/>
    </ligand>
</feature>
<keyword evidence="9 12" id="KW-0460">Magnesium</keyword>
<evidence type="ECO:0000256" key="6">
    <source>
        <dbReference type="ARBA" id="ARBA00022741"/>
    </source>
</evidence>
<dbReference type="EC" id="2.7.1.15" evidence="2 12"/>
<dbReference type="GO" id="GO:0019303">
    <property type="term" value="P:D-ribose catabolic process"/>
    <property type="evidence" value="ECO:0007669"/>
    <property type="project" value="UniProtKB-UniRule"/>
</dbReference>
<feature type="binding site" evidence="12">
    <location>
        <position position="220"/>
    </location>
    <ligand>
        <name>substrate</name>
    </ligand>
</feature>
<keyword evidence="15" id="KW-1185">Reference proteome</keyword>
<feature type="binding site" evidence="12">
    <location>
        <position position="255"/>
    </location>
    <ligand>
        <name>K(+)</name>
        <dbReference type="ChEBI" id="CHEBI:29103"/>
    </ligand>
</feature>
<feature type="binding site" evidence="12">
    <location>
        <position position="214"/>
    </location>
    <ligand>
        <name>K(+)</name>
        <dbReference type="ChEBI" id="CHEBI:29103"/>
    </ligand>
</feature>
<dbReference type="HAMAP" id="MF_01987">
    <property type="entry name" value="Ribokinase"/>
    <property type="match status" value="1"/>
</dbReference>
<dbReference type="GO" id="GO:0005829">
    <property type="term" value="C:cytosol"/>
    <property type="evidence" value="ECO:0007669"/>
    <property type="project" value="TreeGrafter"/>
</dbReference>
<keyword evidence="4 12" id="KW-0808">Transferase</keyword>
<feature type="binding site" evidence="12">
    <location>
        <position position="250"/>
    </location>
    <ligand>
        <name>K(+)</name>
        <dbReference type="ChEBI" id="CHEBI:29103"/>
    </ligand>
</feature>
<comment type="similarity">
    <text evidence="12">Belongs to the carbohydrate kinase PfkB family. Ribokinase subfamily.</text>
</comment>
<name>A0A7M2Z012_9ACTN</name>
<feature type="binding site" evidence="12">
    <location>
        <begin position="219"/>
        <end position="220"/>
    </location>
    <ligand>
        <name>ATP</name>
        <dbReference type="ChEBI" id="CHEBI:30616"/>
    </ligand>
</feature>
<feature type="domain" description="Carbohydrate kinase PfkB" evidence="13">
    <location>
        <begin position="5"/>
        <end position="121"/>
    </location>
</feature>
<feature type="binding site" evidence="12">
    <location>
        <begin position="41"/>
        <end position="45"/>
    </location>
    <ligand>
        <name>substrate</name>
    </ligand>
</feature>
<dbReference type="InterPro" id="IPR002173">
    <property type="entry name" value="Carboh/pur_kinase_PfkB_CS"/>
</dbReference>
<dbReference type="GO" id="GO:0004747">
    <property type="term" value="F:ribokinase activity"/>
    <property type="evidence" value="ECO:0007669"/>
    <property type="project" value="UniProtKB-UniRule"/>
</dbReference>
<comment type="caution">
    <text evidence="12">Lacks conserved residue(s) required for the propagation of feature annotation.</text>
</comment>
<dbReference type="AlphaFoldDB" id="A0A7M2Z012"/>
<dbReference type="SUPFAM" id="SSF53613">
    <property type="entry name" value="Ribokinase-like"/>
    <property type="match status" value="1"/>
</dbReference>
<evidence type="ECO:0000256" key="10">
    <source>
        <dbReference type="ARBA" id="ARBA00022958"/>
    </source>
</evidence>
<keyword evidence="10 12" id="KW-0630">Potassium</keyword>
<dbReference type="InterPro" id="IPR002139">
    <property type="entry name" value="Ribo/fructo_kinase"/>
</dbReference>
<protein>
    <recommendedName>
        <fullName evidence="3 12">Ribokinase</fullName>
        <shortName evidence="12">RK</shortName>
        <ecNumber evidence="2 12">2.7.1.15</ecNumber>
    </recommendedName>
</protein>
<comment type="similarity">
    <text evidence="1">Belongs to the carbohydrate kinase pfkB family.</text>
</comment>
<dbReference type="Gene3D" id="3.40.1190.20">
    <property type="match status" value="1"/>
</dbReference>
<feature type="binding site" evidence="12">
    <location>
        <position position="253"/>
    </location>
    <ligand>
        <name>K(+)</name>
        <dbReference type="ChEBI" id="CHEBI:29103"/>
    </ligand>
</feature>
<comment type="activity regulation">
    <text evidence="12">Activated by a monovalent cation that binds near, but not in, the active site. The most likely occupant of the site in vivo is potassium. Ion binding induces a conformational change that may alter substrate affinity.</text>
</comment>
<dbReference type="InterPro" id="IPR011611">
    <property type="entry name" value="PfkB_dom"/>
</dbReference>
<feature type="binding site" evidence="12">
    <location>
        <begin position="13"/>
        <end position="15"/>
    </location>
    <ligand>
        <name>substrate</name>
    </ligand>
</feature>
<evidence type="ECO:0000256" key="2">
    <source>
        <dbReference type="ARBA" id="ARBA00012035"/>
    </source>
</evidence>
<dbReference type="GO" id="GO:0046872">
    <property type="term" value="F:metal ion binding"/>
    <property type="evidence" value="ECO:0007669"/>
    <property type="project" value="UniProtKB-KW"/>
</dbReference>
<sequence length="272" mass="27362">MPAPRITVVGSVNLDLVARCEVLPRPGETVAGATFERIPGGKGANQAVACARLGAEVRLVAAVGRDPFADEALAGLRGAGVELDLQLVDLPTGVALVTVDAAGETTITVAPGANAALAGFELPPSDAVLCQQEIPDAAVISAWEQAGGLFCLNAAPARRIGVDPDLAVVNRFELESLARADGLVALTLGAEGAVLLEDGEEVARAVPPAVEAVDGTAAGDAFTACLLVSLLEGRSREEALRRACAAGAFAASRFGAQPSLPTAAEVDALLGS</sequence>
<dbReference type="Proteomes" id="UP000254134">
    <property type="component" value="Unassembled WGS sequence"/>
</dbReference>
<comment type="caution">
    <text evidence="14">The sequence shown here is derived from an EMBL/GenBank/DDBJ whole genome shotgun (WGS) entry which is preliminary data.</text>
</comment>
<evidence type="ECO:0000259" key="13">
    <source>
        <dbReference type="Pfam" id="PF00294"/>
    </source>
</evidence>
<comment type="subcellular location">
    <subcellularLocation>
        <location evidence="12">Cytoplasm</location>
    </subcellularLocation>
</comment>
<dbReference type="RefSeq" id="WP_114795350.1">
    <property type="nucleotide sequence ID" value="NZ_QQZY01000002.1"/>
</dbReference>
<proteinExistence type="inferred from homology"/>
<dbReference type="PANTHER" id="PTHR10584:SF166">
    <property type="entry name" value="RIBOKINASE"/>
    <property type="match status" value="1"/>
</dbReference>
<dbReference type="OrthoDB" id="9775849at2"/>
<dbReference type="EMBL" id="QQZY01000002">
    <property type="protein sequence ID" value="RDI75113.1"/>
    <property type="molecule type" value="Genomic_DNA"/>
</dbReference>
<comment type="catalytic activity">
    <reaction evidence="12">
        <text>D-ribose + ATP = D-ribose 5-phosphate + ADP + H(+)</text>
        <dbReference type="Rhea" id="RHEA:13697"/>
        <dbReference type="ChEBI" id="CHEBI:15378"/>
        <dbReference type="ChEBI" id="CHEBI:30616"/>
        <dbReference type="ChEBI" id="CHEBI:47013"/>
        <dbReference type="ChEBI" id="CHEBI:78346"/>
        <dbReference type="ChEBI" id="CHEBI:456216"/>
        <dbReference type="EC" id="2.7.1.15"/>
    </reaction>
</comment>
<reference evidence="15" key="2">
    <citation type="journal article" date="2019" name="MicrobiologyOpen">
        <title>High-quality draft genome sequence of Gaiella occulta isolated from a 150 meter deep mineral water borehole and comparison with the genome sequences of other deep-branching lineages of the phylum Actinobacteria.</title>
        <authorList>
            <person name="Severino R."/>
            <person name="Froufe H.J.C."/>
            <person name="Barroso C."/>
            <person name="Albuquerque L."/>
            <person name="Lobo-da-Cunha A."/>
            <person name="da Costa M.S."/>
            <person name="Egas C."/>
        </authorList>
    </citation>
    <scope>NUCLEOTIDE SEQUENCE [LARGE SCALE GENOMIC DNA]</scope>
    <source>
        <strain evidence="15">F2-233</strain>
    </source>
</reference>